<proteinExistence type="predicted"/>
<sequence length="106" mass="12573">MSIKTNYLIKNFKNDGKININLIYENKFIFYIKKFFYQIITLGLKRSLYEAKSEDKKELFNIAFSVYASLPQSFLKINEIIQEICISLLIKNIKFINLDTKFTLVN</sequence>
<dbReference type="Proteomes" id="UP000216438">
    <property type="component" value="Chromosome"/>
</dbReference>
<dbReference type="AlphaFoldDB" id="A0A249DZ71"/>
<gene>
    <name evidence="1" type="ORF">BA171_06755</name>
</gene>
<reference evidence="2" key="1">
    <citation type="submission" date="2016-06" db="EMBL/GenBank/DDBJ databases">
        <authorList>
            <person name="Chen W."/>
            <person name="Hasegawa D.K."/>
        </authorList>
    </citation>
    <scope>NUCLEOTIDE SEQUENCE [LARGE SCALE GENOMIC DNA]</scope>
    <source>
        <strain evidence="2">MEAM1</strain>
    </source>
</reference>
<evidence type="ECO:0000313" key="2">
    <source>
        <dbReference type="Proteomes" id="UP000216438"/>
    </source>
</evidence>
<organism evidence="1 2">
    <name type="scientific">Candidatus Hamiltonella defensa</name>
    <name type="common">Bemisia tabaci</name>
    <dbReference type="NCBI Taxonomy" id="672795"/>
    <lineage>
        <taxon>Bacteria</taxon>
        <taxon>Pseudomonadati</taxon>
        <taxon>Pseudomonadota</taxon>
        <taxon>Gammaproteobacteria</taxon>
        <taxon>Enterobacterales</taxon>
        <taxon>Enterobacteriaceae</taxon>
        <taxon>aphid secondary symbionts</taxon>
        <taxon>Candidatus Williamhamiltonella</taxon>
    </lineage>
</organism>
<reference evidence="1 2" key="2">
    <citation type="submission" date="2017-09" db="EMBL/GenBank/DDBJ databases">
        <title>The genome of whitefly Bemisia tabaci, a global crop pest, provides novel insights into virus transmission, host adaptation and insecticide resistance.</title>
        <authorList>
            <person name="Kaur N."/>
            <person name="Kliot A."/>
            <person name="Pinheiro P.V."/>
            <person name="Luan J."/>
            <person name="Zheng Y."/>
            <person name="Liu W."/>
            <person name="Sun H."/>
            <person name="Yang X."/>
            <person name="Xu Y."/>
            <person name="Luo Y."/>
            <person name="Kruse A."/>
            <person name="Fisher T.W."/>
            <person name="Nelson D.R."/>
            <person name="Elimelech M."/>
            <person name="MacCoss M."/>
            <person name="Johnson R."/>
            <person name="Cohen E."/>
            <person name="Hunter W.B."/>
            <person name="Brown J.K."/>
            <person name="Jander G."/>
            <person name="Cilia M."/>
            <person name="Douglas A.E."/>
            <person name="Ghanim M."/>
            <person name="Simmons A.M."/>
            <person name="Wintermantel W.M."/>
            <person name="Ling K.-S."/>
            <person name="Fei Z."/>
        </authorList>
    </citation>
    <scope>NUCLEOTIDE SEQUENCE [LARGE SCALE GENOMIC DNA]</scope>
    <source>
        <strain evidence="1 2">MEAM1</strain>
    </source>
</reference>
<evidence type="ECO:0000313" key="1">
    <source>
        <dbReference type="EMBL" id="ASX26721.1"/>
    </source>
</evidence>
<dbReference type="RefSeq" id="WP_059108261.1">
    <property type="nucleotide sequence ID" value="NZ_CP016303.1"/>
</dbReference>
<name>A0A249DZ71_9ENTR</name>
<protein>
    <submittedName>
        <fullName evidence="1">Uncharacterized protein</fullName>
    </submittedName>
</protein>
<accession>A0A249DZ71</accession>
<dbReference type="EMBL" id="CP016303">
    <property type="protein sequence ID" value="ASX26721.1"/>
    <property type="molecule type" value="Genomic_DNA"/>
</dbReference>